<keyword evidence="2" id="KW-0547">Nucleotide-binding</keyword>
<dbReference type="InterPro" id="IPR013611">
    <property type="entry name" value="Transp-assoc_OB_typ2"/>
</dbReference>
<dbReference type="GO" id="GO:0140359">
    <property type="term" value="F:ABC-type transporter activity"/>
    <property type="evidence" value="ECO:0007669"/>
    <property type="project" value="InterPro"/>
</dbReference>
<dbReference type="PANTHER" id="PTHR43875">
    <property type="entry name" value="MALTODEXTRIN IMPORT ATP-BINDING PROTEIN MSMX"/>
    <property type="match status" value="1"/>
</dbReference>
<keyword evidence="1" id="KW-0813">Transport</keyword>
<dbReference type="FunFam" id="3.40.50.300:FF:000042">
    <property type="entry name" value="Maltose/maltodextrin ABC transporter, ATP-binding protein"/>
    <property type="match status" value="1"/>
</dbReference>
<dbReference type="PROSITE" id="PS00211">
    <property type="entry name" value="ABC_TRANSPORTER_1"/>
    <property type="match status" value="1"/>
</dbReference>
<dbReference type="CDD" id="cd03301">
    <property type="entry name" value="ABC_MalK_N"/>
    <property type="match status" value="1"/>
</dbReference>
<evidence type="ECO:0000256" key="2">
    <source>
        <dbReference type="ARBA" id="ARBA00022741"/>
    </source>
</evidence>
<gene>
    <name evidence="5" type="primary">aglK</name>
    <name evidence="5" type="ORF">MoryE10_26050</name>
</gene>
<dbReference type="RefSeq" id="WP_221047307.1">
    <property type="nucleotide sequence ID" value="NZ_AP019782.1"/>
</dbReference>
<dbReference type="InterPro" id="IPR015855">
    <property type="entry name" value="ABC_transpr_MalK-like"/>
</dbReference>
<protein>
    <submittedName>
        <fullName evidence="5">ABC transporter ATP-binding protein</fullName>
    </submittedName>
</protein>
<dbReference type="EMBL" id="AP019782">
    <property type="protein sequence ID" value="BBL71999.1"/>
    <property type="molecule type" value="Genomic_DNA"/>
</dbReference>
<accession>A0A8D5AKN6</accession>
<dbReference type="Pfam" id="PF00005">
    <property type="entry name" value="ABC_tran"/>
    <property type="match status" value="1"/>
</dbReference>
<dbReference type="InterPro" id="IPR017871">
    <property type="entry name" value="ABC_transporter-like_CS"/>
</dbReference>
<dbReference type="PROSITE" id="PS50893">
    <property type="entry name" value="ABC_TRANSPORTER_2"/>
    <property type="match status" value="1"/>
</dbReference>
<dbReference type="AlphaFoldDB" id="A0A8D5AKN6"/>
<evidence type="ECO:0000313" key="5">
    <source>
        <dbReference type="EMBL" id="BBL71999.1"/>
    </source>
</evidence>
<dbReference type="InterPro" id="IPR047641">
    <property type="entry name" value="ABC_transpr_MalK/UgpC-like"/>
</dbReference>
<reference evidence="5" key="1">
    <citation type="submission" date="2019-06" db="EMBL/GenBank/DDBJ databases">
        <title>Complete genome sequence of Methylogaea oryzae strain JCM16910.</title>
        <authorList>
            <person name="Asakawa S."/>
        </authorList>
    </citation>
    <scope>NUCLEOTIDE SEQUENCE</scope>
    <source>
        <strain evidence="5">E10</strain>
    </source>
</reference>
<evidence type="ECO:0000259" key="4">
    <source>
        <dbReference type="PROSITE" id="PS50893"/>
    </source>
</evidence>
<dbReference type="KEGG" id="moz:MoryE10_26050"/>
<evidence type="ECO:0000256" key="3">
    <source>
        <dbReference type="ARBA" id="ARBA00022840"/>
    </source>
</evidence>
<name>A0A8D5AKN6_9GAMM</name>
<proteinExistence type="predicted"/>
<dbReference type="GO" id="GO:0016887">
    <property type="term" value="F:ATP hydrolysis activity"/>
    <property type="evidence" value="ECO:0007669"/>
    <property type="project" value="InterPro"/>
</dbReference>
<dbReference type="PANTHER" id="PTHR43875:SF1">
    <property type="entry name" value="OSMOPROTECTIVE COMPOUNDS UPTAKE ATP-BINDING PROTEIN GGTA"/>
    <property type="match status" value="1"/>
</dbReference>
<dbReference type="GO" id="GO:0005524">
    <property type="term" value="F:ATP binding"/>
    <property type="evidence" value="ECO:0007669"/>
    <property type="project" value="UniProtKB-KW"/>
</dbReference>
<organism evidence="5 6">
    <name type="scientific">Methylogaea oryzae</name>
    <dbReference type="NCBI Taxonomy" id="1295382"/>
    <lineage>
        <taxon>Bacteria</taxon>
        <taxon>Pseudomonadati</taxon>
        <taxon>Pseudomonadota</taxon>
        <taxon>Gammaproteobacteria</taxon>
        <taxon>Methylococcales</taxon>
        <taxon>Methylococcaceae</taxon>
        <taxon>Methylogaea</taxon>
    </lineage>
</organism>
<evidence type="ECO:0000313" key="6">
    <source>
        <dbReference type="Proteomes" id="UP000824988"/>
    </source>
</evidence>
<keyword evidence="3 5" id="KW-0067">ATP-binding</keyword>
<feature type="domain" description="ABC transporter" evidence="4">
    <location>
        <begin position="4"/>
        <end position="234"/>
    </location>
</feature>
<dbReference type="SMART" id="SM00382">
    <property type="entry name" value="AAA"/>
    <property type="match status" value="1"/>
</dbReference>
<dbReference type="Pfam" id="PF08402">
    <property type="entry name" value="TOBE_2"/>
    <property type="match status" value="1"/>
</dbReference>
<dbReference type="GO" id="GO:0008643">
    <property type="term" value="P:carbohydrate transport"/>
    <property type="evidence" value="ECO:0007669"/>
    <property type="project" value="InterPro"/>
</dbReference>
<keyword evidence="6" id="KW-1185">Reference proteome</keyword>
<dbReference type="InterPro" id="IPR003593">
    <property type="entry name" value="AAA+_ATPase"/>
</dbReference>
<sequence>MSDVVFSGVDKVYGDVRALNQLDLTIEEGELLVCVGSSGCGKSTLLRLIAGLEQPSAGDIAIGGQSVNGVPPQQRNVAMVFQDYALYPHMTVRENLEFPLKMHGLDRPEIDRRVQRAAEQVHMEELLERLPKQLSGGQRQRAAMGRALVRKPAVFLLDEPLSNLDAKLRVNVRAEIAELQAELGTTMAYVTHDQVEAMTLGRRVAVFHQGRLEQVADPQTLYRKPANVFVAGFIGNPPMNLLPAQPSGEGEFLVGEQRVRCGGSPELLRRTATLGVRPEQLCLCRSDSEPGLAGQVDNIEHLGHETLLYVRLGHDPAALAVARLQGMQPFVKGERVRLAFEQQNLHFFDADGKAIFNP</sequence>
<dbReference type="Proteomes" id="UP000824988">
    <property type="component" value="Chromosome"/>
</dbReference>
<dbReference type="GO" id="GO:0055052">
    <property type="term" value="C:ATP-binding cassette (ABC) transporter complex, substrate-binding subunit-containing"/>
    <property type="evidence" value="ECO:0007669"/>
    <property type="project" value="TreeGrafter"/>
</dbReference>
<evidence type="ECO:0000256" key="1">
    <source>
        <dbReference type="ARBA" id="ARBA00022448"/>
    </source>
</evidence>
<dbReference type="InterPro" id="IPR003439">
    <property type="entry name" value="ABC_transporter-like_ATP-bd"/>
</dbReference>